<dbReference type="RefSeq" id="WP_210220097.1">
    <property type="nucleotide sequence ID" value="NZ_CP072793.1"/>
</dbReference>
<feature type="domain" description="Helix-turn-helix" evidence="1">
    <location>
        <begin position="46"/>
        <end position="99"/>
    </location>
</feature>
<dbReference type="KEGG" id="tun:J9260_05905"/>
<protein>
    <submittedName>
        <fullName evidence="2">Helix-turn-helix domain-containing protein</fullName>
    </submittedName>
</protein>
<dbReference type="InterPro" id="IPR041657">
    <property type="entry name" value="HTH_17"/>
</dbReference>
<proteinExistence type="predicted"/>
<keyword evidence="3" id="KW-1185">Reference proteome</keyword>
<reference evidence="2" key="1">
    <citation type="submission" date="2021-04" db="EMBL/GenBank/DDBJ databases">
        <title>Genomics, taxonomy and metabolism of representatives of sulfur bacteria of the genus Thiothrix: Thiothrix fructosivorans QT, Thiothrix unzii A1T and three new species, Thiothrix subterranea sp. nov., Thiothrix litoralis sp. nov. and 'Candidatus Thiothrix anitrata' sp. nov.</title>
        <authorList>
            <person name="Ravin N.V."/>
            <person name="Smolyakov D."/>
            <person name="Rudenko T.S."/>
            <person name="Mardanov A.V."/>
            <person name="Beletsky A.V."/>
            <person name="Markov N.D."/>
            <person name="Fomenkov A.I."/>
            <person name="Roberts R.J."/>
            <person name="Karnachuk O.V."/>
            <person name="Novikov A."/>
            <person name="Grabovich M.Y."/>
        </authorList>
    </citation>
    <scope>NUCLEOTIDE SEQUENCE</scope>
    <source>
        <strain evidence="2">A1</strain>
    </source>
</reference>
<organism evidence="2 3">
    <name type="scientific">Thiothrix unzii</name>
    <dbReference type="NCBI Taxonomy" id="111769"/>
    <lineage>
        <taxon>Bacteria</taxon>
        <taxon>Pseudomonadati</taxon>
        <taxon>Pseudomonadota</taxon>
        <taxon>Gammaproteobacteria</taxon>
        <taxon>Thiotrichales</taxon>
        <taxon>Thiotrichaceae</taxon>
        <taxon>Thiothrix</taxon>
    </lineage>
</organism>
<evidence type="ECO:0000313" key="2">
    <source>
        <dbReference type="EMBL" id="QTR54621.1"/>
    </source>
</evidence>
<dbReference type="Pfam" id="PF12728">
    <property type="entry name" value="HTH_17"/>
    <property type="match status" value="1"/>
</dbReference>
<gene>
    <name evidence="2" type="ORF">J9260_05905</name>
</gene>
<accession>A0A975IHX9</accession>
<evidence type="ECO:0000259" key="1">
    <source>
        <dbReference type="Pfam" id="PF12728"/>
    </source>
</evidence>
<dbReference type="EMBL" id="CP072793">
    <property type="protein sequence ID" value="QTR54621.1"/>
    <property type="molecule type" value="Genomic_DNA"/>
</dbReference>
<dbReference type="Proteomes" id="UP000672009">
    <property type="component" value="Chromosome"/>
</dbReference>
<evidence type="ECO:0000313" key="3">
    <source>
        <dbReference type="Proteomes" id="UP000672009"/>
    </source>
</evidence>
<sequence length="111" mass="12776">MHLHSTVKTKQRVKANQQRLQAKINAQMAERATTGVVVNFALENRLSTRTAASYLGIRSETLARWRAEERLLGFEQPNFYRIGKKIVYLKNDLDEFLLTRGEASLSNARIR</sequence>
<dbReference type="AlphaFoldDB" id="A0A975IHX9"/>
<name>A0A975IHX9_9GAMM</name>